<evidence type="ECO:0008006" key="3">
    <source>
        <dbReference type="Google" id="ProtNLM"/>
    </source>
</evidence>
<dbReference type="AlphaFoldDB" id="A0A2I0IS22"/>
<protein>
    <recommendedName>
        <fullName evidence="3">Non-haem dioxygenase N-terminal domain-containing protein</fullName>
    </recommendedName>
</protein>
<dbReference type="Proteomes" id="UP000233551">
    <property type="component" value="Unassembled WGS sequence"/>
</dbReference>
<dbReference type="STRING" id="22663.A0A2I0IS22"/>
<name>A0A2I0IS22_PUNGR</name>
<dbReference type="EMBL" id="PGOL01002612">
    <property type="protein sequence ID" value="PKI46480.1"/>
    <property type="molecule type" value="Genomic_DNA"/>
</dbReference>
<dbReference type="SUPFAM" id="SSF51197">
    <property type="entry name" value="Clavaminate synthase-like"/>
    <property type="match status" value="1"/>
</dbReference>
<dbReference type="InterPro" id="IPR027443">
    <property type="entry name" value="IPNS-like_sf"/>
</dbReference>
<reference evidence="1 2" key="1">
    <citation type="submission" date="2017-11" db="EMBL/GenBank/DDBJ databases">
        <title>De-novo sequencing of pomegranate (Punica granatum L.) genome.</title>
        <authorList>
            <person name="Akparov Z."/>
            <person name="Amiraslanov A."/>
            <person name="Hajiyeva S."/>
            <person name="Abbasov M."/>
            <person name="Kaur K."/>
            <person name="Hamwieh A."/>
            <person name="Solovyev V."/>
            <person name="Salamov A."/>
            <person name="Braich B."/>
            <person name="Kosarev P."/>
            <person name="Mahmoud A."/>
            <person name="Hajiyev E."/>
            <person name="Babayeva S."/>
            <person name="Izzatullayeva V."/>
            <person name="Mammadov A."/>
            <person name="Mammadov A."/>
            <person name="Sharifova S."/>
            <person name="Ojaghi J."/>
            <person name="Eynullazada K."/>
            <person name="Bayramov B."/>
            <person name="Abdulazimova A."/>
            <person name="Shahmuradov I."/>
        </authorList>
    </citation>
    <scope>NUCLEOTIDE SEQUENCE [LARGE SCALE GENOMIC DNA]</scope>
    <source>
        <strain evidence="2">cv. AG2017</strain>
        <tissue evidence="1">Leaf</tissue>
    </source>
</reference>
<evidence type="ECO:0000313" key="2">
    <source>
        <dbReference type="Proteomes" id="UP000233551"/>
    </source>
</evidence>
<sequence length="78" mass="8714">MSPVLTSPIKVGHIDDVQELRKCKPTVIPERFVRDMTERPVTACSAQDVPVINISKLGDGEKEISRLADACENWGFFQ</sequence>
<keyword evidence="2" id="KW-1185">Reference proteome</keyword>
<organism evidence="1 2">
    <name type="scientific">Punica granatum</name>
    <name type="common">Pomegranate</name>
    <dbReference type="NCBI Taxonomy" id="22663"/>
    <lineage>
        <taxon>Eukaryota</taxon>
        <taxon>Viridiplantae</taxon>
        <taxon>Streptophyta</taxon>
        <taxon>Embryophyta</taxon>
        <taxon>Tracheophyta</taxon>
        <taxon>Spermatophyta</taxon>
        <taxon>Magnoliopsida</taxon>
        <taxon>eudicotyledons</taxon>
        <taxon>Gunneridae</taxon>
        <taxon>Pentapetalae</taxon>
        <taxon>rosids</taxon>
        <taxon>malvids</taxon>
        <taxon>Myrtales</taxon>
        <taxon>Lythraceae</taxon>
        <taxon>Punica</taxon>
    </lineage>
</organism>
<proteinExistence type="predicted"/>
<comment type="caution">
    <text evidence="1">The sequence shown here is derived from an EMBL/GenBank/DDBJ whole genome shotgun (WGS) entry which is preliminary data.</text>
</comment>
<gene>
    <name evidence="1" type="ORF">CRG98_033123</name>
</gene>
<evidence type="ECO:0000313" key="1">
    <source>
        <dbReference type="EMBL" id="PKI46480.1"/>
    </source>
</evidence>
<dbReference type="Gene3D" id="2.60.120.330">
    <property type="entry name" value="B-lactam Antibiotic, Isopenicillin N Synthase, Chain"/>
    <property type="match status" value="1"/>
</dbReference>
<accession>A0A2I0IS22</accession>
<feature type="non-terminal residue" evidence="1">
    <location>
        <position position="78"/>
    </location>
</feature>